<keyword evidence="2" id="KW-1185">Reference proteome</keyword>
<dbReference type="AlphaFoldDB" id="A0AAN8KQI8"/>
<dbReference type="Proteomes" id="UP001356427">
    <property type="component" value="Unassembled WGS sequence"/>
</dbReference>
<comment type="caution">
    <text evidence="1">The sequence shown here is derived from an EMBL/GenBank/DDBJ whole genome shotgun (WGS) entry which is preliminary data.</text>
</comment>
<organism evidence="1 2">
    <name type="scientific">Coregonus suidteri</name>
    <dbReference type="NCBI Taxonomy" id="861788"/>
    <lineage>
        <taxon>Eukaryota</taxon>
        <taxon>Metazoa</taxon>
        <taxon>Chordata</taxon>
        <taxon>Craniata</taxon>
        <taxon>Vertebrata</taxon>
        <taxon>Euteleostomi</taxon>
        <taxon>Actinopterygii</taxon>
        <taxon>Neopterygii</taxon>
        <taxon>Teleostei</taxon>
        <taxon>Protacanthopterygii</taxon>
        <taxon>Salmoniformes</taxon>
        <taxon>Salmonidae</taxon>
        <taxon>Coregoninae</taxon>
        <taxon>Coregonus</taxon>
    </lineage>
</organism>
<gene>
    <name evidence="1" type="ORF">J4Q44_G00334060</name>
</gene>
<sequence length="66" mass="8132">MEKDMTESEEMKKVNKVRVELDQERGRLIEELLRQIRETEASIEVHHYQWKLERELFEKQRESTVS</sequence>
<protein>
    <submittedName>
        <fullName evidence="1">Uncharacterized protein</fullName>
    </submittedName>
</protein>
<evidence type="ECO:0000313" key="1">
    <source>
        <dbReference type="EMBL" id="KAK6295693.1"/>
    </source>
</evidence>
<name>A0AAN8KQI8_9TELE</name>
<evidence type="ECO:0000313" key="2">
    <source>
        <dbReference type="Proteomes" id="UP001356427"/>
    </source>
</evidence>
<reference evidence="1 2" key="1">
    <citation type="submission" date="2021-04" db="EMBL/GenBank/DDBJ databases">
        <authorList>
            <person name="De Guttry C."/>
            <person name="Zahm M."/>
            <person name="Klopp C."/>
            <person name="Cabau C."/>
            <person name="Louis A."/>
            <person name="Berthelot C."/>
            <person name="Parey E."/>
            <person name="Roest Crollius H."/>
            <person name="Montfort J."/>
            <person name="Robinson-Rechavi M."/>
            <person name="Bucao C."/>
            <person name="Bouchez O."/>
            <person name="Gislard M."/>
            <person name="Lluch J."/>
            <person name="Milhes M."/>
            <person name="Lampietro C."/>
            <person name="Lopez Roques C."/>
            <person name="Donnadieu C."/>
            <person name="Braasch I."/>
            <person name="Desvignes T."/>
            <person name="Postlethwait J."/>
            <person name="Bobe J."/>
            <person name="Wedekind C."/>
            <person name="Guiguen Y."/>
        </authorList>
    </citation>
    <scope>NUCLEOTIDE SEQUENCE [LARGE SCALE GENOMIC DNA]</scope>
    <source>
        <strain evidence="1">Cs_M1</strain>
        <tissue evidence="1">Blood</tissue>
    </source>
</reference>
<dbReference type="EMBL" id="JAGTTL010000033">
    <property type="protein sequence ID" value="KAK6295693.1"/>
    <property type="molecule type" value="Genomic_DNA"/>
</dbReference>
<proteinExistence type="predicted"/>
<feature type="non-terminal residue" evidence="1">
    <location>
        <position position="66"/>
    </location>
</feature>
<accession>A0AAN8KQI8</accession>